<dbReference type="Gene3D" id="1.20.1270.90">
    <property type="entry name" value="AF1782-like"/>
    <property type="match status" value="1"/>
</dbReference>
<name>J9GBN8_9ZZZZ</name>
<reference evidence="3" key="1">
    <citation type="journal article" date="2012" name="PLoS ONE">
        <title>Gene sets for utilization of primary and secondary nutrition supplies in the distal gut of endangered iberian lynx.</title>
        <authorList>
            <person name="Alcaide M."/>
            <person name="Messina E."/>
            <person name="Richter M."/>
            <person name="Bargiela R."/>
            <person name="Peplies J."/>
            <person name="Huws S.A."/>
            <person name="Newbold C.J."/>
            <person name="Golyshin P.N."/>
            <person name="Simon M.A."/>
            <person name="Lopez G."/>
            <person name="Yakimov M.M."/>
            <person name="Ferrer M."/>
        </authorList>
    </citation>
    <scope>NUCLEOTIDE SEQUENCE</scope>
</reference>
<feature type="domain" description="F5/8 type C" evidence="2">
    <location>
        <begin position="364"/>
        <end position="503"/>
    </location>
</feature>
<protein>
    <submittedName>
        <fullName evidence="3">Protein containing Coagulation factor 5/8 type</fullName>
    </submittedName>
</protein>
<comment type="caution">
    <text evidence="3">The sequence shown here is derived from an EMBL/GenBank/DDBJ whole genome shotgun (WGS) entry which is preliminary data.</text>
</comment>
<feature type="coiled-coil region" evidence="1">
    <location>
        <begin position="547"/>
        <end position="639"/>
    </location>
</feature>
<accession>J9GBN8</accession>
<dbReference type="InterPro" id="IPR008979">
    <property type="entry name" value="Galactose-bd-like_sf"/>
</dbReference>
<gene>
    <name evidence="3" type="ORF">EVA_12730</name>
</gene>
<dbReference type="Pfam" id="PF00754">
    <property type="entry name" value="F5_F8_type_C"/>
    <property type="match status" value="1"/>
</dbReference>
<dbReference type="EMBL" id="AMCI01003940">
    <property type="protein sequence ID" value="EJW99167.1"/>
    <property type="molecule type" value="Genomic_DNA"/>
</dbReference>
<dbReference type="InterPro" id="IPR000421">
    <property type="entry name" value="FA58C"/>
</dbReference>
<dbReference type="Gene3D" id="2.60.120.260">
    <property type="entry name" value="Galactose-binding domain-like"/>
    <property type="match status" value="1"/>
</dbReference>
<evidence type="ECO:0000313" key="3">
    <source>
        <dbReference type="EMBL" id="EJW99167.1"/>
    </source>
</evidence>
<dbReference type="PROSITE" id="PS50022">
    <property type="entry name" value="FA58C_3"/>
    <property type="match status" value="1"/>
</dbReference>
<sequence length="1067" mass="117454">MKNVTSGKYLAQGDVRYVSAMAKAFKFTAALAKENSADSGDPDSWEFYYNWTNAEKCAGAEGANAWILCGVEDKVYIGFAGNPSWYSYEDTNNWLVKEANEKELSEFDKLSIVYNEYYKNGIEEEYYPVGTNPGCVSQELFDAMKAVYDEANALLGQGENADAAACAKARENVVASFERYKKEVVPVTAGYYIIVNQRSQDAGIDGGAHMKAAAGKPVPDAWTLENAKYIWEFVATAEKGQFYIKNWGTGKYVGKSKGTSQVYPMVEDSVYKFHADQFQARLFNIIDQDNRVTHVDGSFNVVVWNDKAATGGLWRFDFVPAMVMDTLSIKVEQQKLNAKLLALYKDVQSEVSSKKFKNGFTADGEYHGAGLINAFMRCNATESAEGSEAAAFDGNMGSYYHTSWHAETAPADDWHWVQVDLGKEVNGIYLKFSQRHNNRNGNPSRIALVTPTDGEPEEPQWLDTLAKDTVVYQYATNFPQGVIDSTTYIGKFEFEKPVRYLRMAVTRTKANQLYGYGPCWHVSEFRIYDLAETVANPSFAEVPAEVMKQVNDALAAAKAELDNNAATKETYAALEDALEAFIAAYPDATELKEALESATKIAEKTEEGEDLGFFQEGAKDELLAVVNEIKAVLDEIEAAGKGLTLAEVQANQKKLDDALAAFYAKMNVPESGKIYRIKSTAGWVLDEEGNRKPDAEGNEQERDQNDAFIASINADYVKGTPVWRYNANDADIDTRFNTLWLVEKDEKGYTFKNLANGLYMANPYEGLTDEDLKDAEIRSNMGYSQTPHHFDLEAYTADFYDAGSFLIKAYKGQFVNLQPTGNVVHWGDRNDAHAPFAFELVEDFNDFYTIDVKAGKAQVLSLPVDLAEVLSVNADPYAYEVVGINNGKLMLNKVAEGEVIKAGTPFVIKTNAPEEGVEGDEGENKISVVLTAADEESQRNLEYNYQPVVVNGMVSAPFEFEIEAGFGTLYNNKLVATEGGETIAAGTGFFNSKLPETSAEGEMVLEIEGSITGEGTAVENAVIVKNEAADVYTISGIKVRSNVKAGAATKGLPKGVYVVGGKKVVVK</sequence>
<proteinExistence type="predicted"/>
<dbReference type="AlphaFoldDB" id="J9GBN8"/>
<organism evidence="3">
    <name type="scientific">gut metagenome</name>
    <dbReference type="NCBI Taxonomy" id="749906"/>
    <lineage>
        <taxon>unclassified sequences</taxon>
        <taxon>metagenomes</taxon>
        <taxon>organismal metagenomes</taxon>
    </lineage>
</organism>
<keyword evidence="1" id="KW-0175">Coiled coil</keyword>
<evidence type="ECO:0000256" key="1">
    <source>
        <dbReference type="SAM" id="Coils"/>
    </source>
</evidence>
<evidence type="ECO:0000259" key="2">
    <source>
        <dbReference type="PROSITE" id="PS50022"/>
    </source>
</evidence>
<dbReference type="SUPFAM" id="SSF49785">
    <property type="entry name" value="Galactose-binding domain-like"/>
    <property type="match status" value="1"/>
</dbReference>